<dbReference type="InterPro" id="IPR046341">
    <property type="entry name" value="SET_dom_sf"/>
</dbReference>
<reference evidence="2" key="1">
    <citation type="submission" date="2014-08" db="EMBL/GenBank/DDBJ databases">
        <authorList>
            <person name="Sharma Rahul"/>
            <person name="Thines Marco"/>
        </authorList>
    </citation>
    <scope>NUCLEOTIDE SEQUENCE</scope>
</reference>
<protein>
    <submittedName>
        <fullName evidence="2">SET domain</fullName>
    </submittedName>
</protein>
<proteinExistence type="predicted"/>
<dbReference type="InterPro" id="IPR001214">
    <property type="entry name" value="SET_dom"/>
</dbReference>
<accession>A0A0F7SNL4</accession>
<dbReference type="PROSITE" id="PS50280">
    <property type="entry name" value="SET"/>
    <property type="match status" value="1"/>
</dbReference>
<evidence type="ECO:0000259" key="1">
    <source>
        <dbReference type="PROSITE" id="PS50280"/>
    </source>
</evidence>
<sequence>MEAESSGGYLFLLLSTSSTNPSSIISALLPTMAPLAPPKPAHPPPANWPSDIHYLTAPFYSNLPPEVTAFVRSKQPPPVHKPNDRVVIQLINNPAHPAHGQRGLFAKKKLEKGELIAWYTGHVHLDPESDPARREQREKSDYDLTLIPKLSTLRPLTSTPEPWSDLGVAVDASQYGNESRMCNDFRGVPVPADAVPQRNSKGKLVAPKSKPNAFFYSVRTTTLTTPKVLNPDLITPVERMNAPKGELRMGIFVLSPEGIAKGEEILISYGKSFWSSRIQNLEG</sequence>
<dbReference type="Pfam" id="PF00856">
    <property type="entry name" value="SET"/>
    <property type="match status" value="1"/>
</dbReference>
<dbReference type="AlphaFoldDB" id="A0A0F7SNL4"/>
<name>A0A0F7SNL4_PHARH</name>
<evidence type="ECO:0000313" key="2">
    <source>
        <dbReference type="EMBL" id="CED82986.1"/>
    </source>
</evidence>
<dbReference type="EMBL" id="LN483142">
    <property type="protein sequence ID" value="CED82986.1"/>
    <property type="molecule type" value="Genomic_DNA"/>
</dbReference>
<dbReference type="Gene3D" id="2.170.270.10">
    <property type="entry name" value="SET domain"/>
    <property type="match status" value="1"/>
</dbReference>
<feature type="domain" description="SET" evidence="1">
    <location>
        <begin position="84"/>
        <end position="270"/>
    </location>
</feature>
<organism evidence="2">
    <name type="scientific">Phaffia rhodozyma</name>
    <name type="common">Yeast</name>
    <name type="synonym">Xanthophyllomyces dendrorhous</name>
    <dbReference type="NCBI Taxonomy" id="264483"/>
    <lineage>
        <taxon>Eukaryota</taxon>
        <taxon>Fungi</taxon>
        <taxon>Dikarya</taxon>
        <taxon>Basidiomycota</taxon>
        <taxon>Agaricomycotina</taxon>
        <taxon>Tremellomycetes</taxon>
        <taxon>Cystofilobasidiales</taxon>
        <taxon>Mrakiaceae</taxon>
        <taxon>Phaffia</taxon>
    </lineage>
</organism>
<dbReference type="SUPFAM" id="SSF82199">
    <property type="entry name" value="SET domain"/>
    <property type="match status" value="1"/>
</dbReference>